<accession>A0A841Z3A2</accession>
<gene>
    <name evidence="1" type="ORF">HB943_02205</name>
</gene>
<protein>
    <recommendedName>
        <fullName evidence="3">Prophage protein</fullName>
    </recommendedName>
</protein>
<dbReference type="AlphaFoldDB" id="A0A841Z3A2"/>
<dbReference type="RefSeq" id="WP_185424326.1">
    <property type="nucleotide sequence ID" value="NZ_JAARRL010000002.1"/>
</dbReference>
<proteinExistence type="predicted"/>
<comment type="caution">
    <text evidence="1">The sequence shown here is derived from an EMBL/GenBank/DDBJ whole genome shotgun (WGS) entry which is preliminary data.</text>
</comment>
<evidence type="ECO:0000313" key="1">
    <source>
        <dbReference type="EMBL" id="MBC1499399.1"/>
    </source>
</evidence>
<dbReference type="EMBL" id="JAARRL010000002">
    <property type="protein sequence ID" value="MBC1499399.1"/>
    <property type="molecule type" value="Genomic_DNA"/>
</dbReference>
<dbReference type="Proteomes" id="UP000564536">
    <property type="component" value="Unassembled WGS sequence"/>
</dbReference>
<evidence type="ECO:0000313" key="2">
    <source>
        <dbReference type="Proteomes" id="UP000564536"/>
    </source>
</evidence>
<name>A0A841Z3A2_9LIST</name>
<sequence>MHVSKKEVVNQINLLASAKFQAFTYQADTSMVTTANEKGRKVLVAGSVYPSNDDKAVGIVYNDVDVTDGSQPVSVIVEGYILEKRLPVAPIAAAKTAMKEIKFR</sequence>
<reference evidence="1 2" key="1">
    <citation type="submission" date="2020-03" db="EMBL/GenBank/DDBJ databases">
        <title>Soil Listeria distribution.</title>
        <authorList>
            <person name="Liao J."/>
            <person name="Wiedmann M."/>
        </authorList>
    </citation>
    <scope>NUCLEOTIDE SEQUENCE [LARGE SCALE GENOMIC DNA]</scope>
    <source>
        <strain evidence="1 2">FSL L7-1523</strain>
    </source>
</reference>
<organism evidence="1 2">
    <name type="scientific">Listeria weihenstephanensis</name>
    <dbReference type="NCBI Taxonomy" id="1006155"/>
    <lineage>
        <taxon>Bacteria</taxon>
        <taxon>Bacillati</taxon>
        <taxon>Bacillota</taxon>
        <taxon>Bacilli</taxon>
        <taxon>Bacillales</taxon>
        <taxon>Listeriaceae</taxon>
        <taxon>Listeria</taxon>
    </lineage>
</organism>
<evidence type="ECO:0008006" key="3">
    <source>
        <dbReference type="Google" id="ProtNLM"/>
    </source>
</evidence>